<accession>A0A835U9L7</accession>
<dbReference type="PANTHER" id="PTHR48000:SF67">
    <property type="entry name" value="MYB-LIKE DNA-BINDING DOMAIN CONTAINING PROTEIN, EXPRESSED"/>
    <property type="match status" value="1"/>
</dbReference>
<dbReference type="GO" id="GO:0003677">
    <property type="term" value="F:DNA binding"/>
    <property type="evidence" value="ECO:0007669"/>
    <property type="project" value="UniProtKB-KW"/>
</dbReference>
<feature type="domain" description="Myb-like" evidence="5">
    <location>
        <begin position="45"/>
        <end position="66"/>
    </location>
</feature>
<gene>
    <name evidence="6" type="ORF">HPP92_026017</name>
</gene>
<reference evidence="6 7" key="1">
    <citation type="journal article" date="2020" name="Nat. Food">
        <title>A phased Vanilla planifolia genome enables genetic improvement of flavour and production.</title>
        <authorList>
            <person name="Hasing T."/>
            <person name="Tang H."/>
            <person name="Brym M."/>
            <person name="Khazi F."/>
            <person name="Huang T."/>
            <person name="Chambers A.H."/>
        </authorList>
    </citation>
    <scope>NUCLEOTIDE SEQUENCE [LARGE SCALE GENOMIC DNA]</scope>
    <source>
        <tissue evidence="6">Leaf</tissue>
    </source>
</reference>
<keyword evidence="3" id="KW-0238">DNA-binding</keyword>
<evidence type="ECO:0000256" key="3">
    <source>
        <dbReference type="ARBA" id="ARBA00023125"/>
    </source>
</evidence>
<evidence type="ECO:0000256" key="1">
    <source>
        <dbReference type="ARBA" id="ARBA00022737"/>
    </source>
</evidence>
<proteinExistence type="predicted"/>
<dbReference type="CDD" id="cd00167">
    <property type="entry name" value="SANT"/>
    <property type="match status" value="1"/>
</dbReference>
<protein>
    <recommendedName>
        <fullName evidence="5">Myb-like domain-containing protein</fullName>
    </recommendedName>
</protein>
<evidence type="ECO:0000313" key="6">
    <source>
        <dbReference type="EMBL" id="KAG0453353.1"/>
    </source>
</evidence>
<dbReference type="PANTHER" id="PTHR48000">
    <property type="entry name" value="OS09G0431300 PROTEIN"/>
    <property type="match status" value="1"/>
</dbReference>
<keyword evidence="4" id="KW-0804">Transcription</keyword>
<dbReference type="Pfam" id="PF00249">
    <property type="entry name" value="Myb_DNA-binding"/>
    <property type="match status" value="1"/>
</dbReference>
<evidence type="ECO:0000256" key="2">
    <source>
        <dbReference type="ARBA" id="ARBA00023015"/>
    </source>
</evidence>
<keyword evidence="7" id="KW-1185">Reference proteome</keyword>
<dbReference type="EMBL" id="JADCNL010000014">
    <property type="protein sequence ID" value="KAG0453353.1"/>
    <property type="molecule type" value="Genomic_DNA"/>
</dbReference>
<evidence type="ECO:0000259" key="5">
    <source>
        <dbReference type="Pfam" id="PF00249"/>
    </source>
</evidence>
<keyword evidence="2" id="KW-0805">Transcription regulation</keyword>
<dbReference type="Gene3D" id="1.10.10.60">
    <property type="entry name" value="Homeodomain-like"/>
    <property type="match status" value="1"/>
</dbReference>
<evidence type="ECO:0000313" key="7">
    <source>
        <dbReference type="Proteomes" id="UP000636800"/>
    </source>
</evidence>
<keyword evidence="1" id="KW-0677">Repeat</keyword>
<dbReference type="SUPFAM" id="SSF46689">
    <property type="entry name" value="Homeodomain-like"/>
    <property type="match status" value="1"/>
</dbReference>
<name>A0A835U9L7_VANPL</name>
<evidence type="ECO:0000256" key="4">
    <source>
        <dbReference type="ARBA" id="ARBA00023163"/>
    </source>
</evidence>
<comment type="caution">
    <text evidence="6">The sequence shown here is derived from an EMBL/GenBank/DDBJ whole genome shotgun (WGS) entry which is preliminary data.</text>
</comment>
<dbReference type="InterPro" id="IPR001005">
    <property type="entry name" value="SANT/Myb"/>
</dbReference>
<dbReference type="InterPro" id="IPR009057">
    <property type="entry name" value="Homeodomain-like_sf"/>
</dbReference>
<dbReference type="AlphaFoldDB" id="A0A835U9L7"/>
<dbReference type="Proteomes" id="UP000636800">
    <property type="component" value="Unassembled WGS sequence"/>
</dbReference>
<sequence length="79" mass="8819">MASVLSPFLKRSVFASPSSCSWFLNFGREDYDGRAPCCDKSIKEGPWSPEEDSKLKQFIEQFGNRFGCLIDGSKSALFA</sequence>
<organism evidence="6 7">
    <name type="scientific">Vanilla planifolia</name>
    <name type="common">Vanilla</name>
    <dbReference type="NCBI Taxonomy" id="51239"/>
    <lineage>
        <taxon>Eukaryota</taxon>
        <taxon>Viridiplantae</taxon>
        <taxon>Streptophyta</taxon>
        <taxon>Embryophyta</taxon>
        <taxon>Tracheophyta</taxon>
        <taxon>Spermatophyta</taxon>
        <taxon>Magnoliopsida</taxon>
        <taxon>Liliopsida</taxon>
        <taxon>Asparagales</taxon>
        <taxon>Orchidaceae</taxon>
        <taxon>Vanilloideae</taxon>
        <taxon>Vanilleae</taxon>
        <taxon>Vanilla</taxon>
    </lineage>
</organism>